<dbReference type="PROSITE" id="PS50231">
    <property type="entry name" value="RICIN_B_LECTIN"/>
    <property type="match status" value="1"/>
</dbReference>
<dbReference type="InterPro" id="IPR035992">
    <property type="entry name" value="Ricin_B-like_lectins"/>
</dbReference>
<protein>
    <submittedName>
        <fullName evidence="2">Uncharacterized protein</fullName>
    </submittedName>
</protein>
<evidence type="ECO:0000313" key="2">
    <source>
        <dbReference type="EMBL" id="TFL04921.1"/>
    </source>
</evidence>
<dbReference type="OrthoDB" id="6770063at2759"/>
<accession>A0A5C3QWK5</accession>
<dbReference type="EMBL" id="ML178817">
    <property type="protein sequence ID" value="TFL04921.1"/>
    <property type="molecule type" value="Genomic_DNA"/>
</dbReference>
<dbReference type="CDD" id="cd00161">
    <property type="entry name" value="beta-trefoil_Ricin-like"/>
    <property type="match status" value="1"/>
</dbReference>
<dbReference type="SUPFAM" id="SSF50370">
    <property type="entry name" value="Ricin B-like lectins"/>
    <property type="match status" value="1"/>
</dbReference>
<name>A0A5C3QWK5_9AGAR</name>
<reference evidence="2 3" key="1">
    <citation type="journal article" date="2019" name="Nat. Ecol. Evol.">
        <title>Megaphylogeny resolves global patterns of mushroom evolution.</title>
        <authorList>
            <person name="Varga T."/>
            <person name="Krizsan K."/>
            <person name="Foldi C."/>
            <person name="Dima B."/>
            <person name="Sanchez-Garcia M."/>
            <person name="Sanchez-Ramirez S."/>
            <person name="Szollosi G.J."/>
            <person name="Szarkandi J.G."/>
            <person name="Papp V."/>
            <person name="Albert L."/>
            <person name="Andreopoulos W."/>
            <person name="Angelini C."/>
            <person name="Antonin V."/>
            <person name="Barry K.W."/>
            <person name="Bougher N.L."/>
            <person name="Buchanan P."/>
            <person name="Buyck B."/>
            <person name="Bense V."/>
            <person name="Catcheside P."/>
            <person name="Chovatia M."/>
            <person name="Cooper J."/>
            <person name="Damon W."/>
            <person name="Desjardin D."/>
            <person name="Finy P."/>
            <person name="Geml J."/>
            <person name="Haridas S."/>
            <person name="Hughes K."/>
            <person name="Justo A."/>
            <person name="Karasinski D."/>
            <person name="Kautmanova I."/>
            <person name="Kiss B."/>
            <person name="Kocsube S."/>
            <person name="Kotiranta H."/>
            <person name="LaButti K.M."/>
            <person name="Lechner B.E."/>
            <person name="Liimatainen K."/>
            <person name="Lipzen A."/>
            <person name="Lukacs Z."/>
            <person name="Mihaltcheva S."/>
            <person name="Morgado L.N."/>
            <person name="Niskanen T."/>
            <person name="Noordeloos M.E."/>
            <person name="Ohm R.A."/>
            <person name="Ortiz-Santana B."/>
            <person name="Ovrebo C."/>
            <person name="Racz N."/>
            <person name="Riley R."/>
            <person name="Savchenko A."/>
            <person name="Shiryaev A."/>
            <person name="Soop K."/>
            <person name="Spirin V."/>
            <person name="Szebenyi C."/>
            <person name="Tomsovsky M."/>
            <person name="Tulloss R.E."/>
            <person name="Uehling J."/>
            <person name="Grigoriev I.V."/>
            <person name="Vagvolgyi C."/>
            <person name="Papp T."/>
            <person name="Martin F.M."/>
            <person name="Miettinen O."/>
            <person name="Hibbett D.S."/>
            <person name="Nagy L.G."/>
        </authorList>
    </citation>
    <scope>NUCLEOTIDE SEQUENCE [LARGE SCALE GENOMIC DNA]</scope>
    <source>
        <strain evidence="2 3">CBS 309.79</strain>
    </source>
</reference>
<evidence type="ECO:0000313" key="3">
    <source>
        <dbReference type="Proteomes" id="UP000305067"/>
    </source>
</evidence>
<proteinExistence type="predicted"/>
<dbReference type="AlphaFoldDB" id="A0A5C3QWK5"/>
<keyword evidence="1" id="KW-0732">Signal</keyword>
<gene>
    <name evidence="2" type="ORF">BDV98DRAFT_653633</name>
</gene>
<feature type="chain" id="PRO_5022953511" evidence="1">
    <location>
        <begin position="20"/>
        <end position="192"/>
    </location>
</feature>
<organism evidence="2 3">
    <name type="scientific">Pterulicium gracile</name>
    <dbReference type="NCBI Taxonomy" id="1884261"/>
    <lineage>
        <taxon>Eukaryota</taxon>
        <taxon>Fungi</taxon>
        <taxon>Dikarya</taxon>
        <taxon>Basidiomycota</taxon>
        <taxon>Agaricomycotina</taxon>
        <taxon>Agaricomycetes</taxon>
        <taxon>Agaricomycetidae</taxon>
        <taxon>Agaricales</taxon>
        <taxon>Pleurotineae</taxon>
        <taxon>Pterulaceae</taxon>
        <taxon>Pterulicium</taxon>
    </lineage>
</organism>
<dbReference type="Proteomes" id="UP000305067">
    <property type="component" value="Unassembled WGS sequence"/>
</dbReference>
<dbReference type="Gene3D" id="2.80.10.50">
    <property type="match status" value="2"/>
</dbReference>
<evidence type="ECO:0000256" key="1">
    <source>
        <dbReference type="SAM" id="SignalP"/>
    </source>
</evidence>
<keyword evidence="3" id="KW-1185">Reference proteome</keyword>
<feature type="signal peptide" evidence="1">
    <location>
        <begin position="1"/>
        <end position="19"/>
    </location>
</feature>
<sequence length="192" mass="20341">MKFSVFVISAISAASNSLAASIESRQDQGPGWLVNVHPKAAPNKCIGVLGGKFIVGSSVDIYDCNGSPTQGWNWGPVPAGGGPSQVFITNPVNSEKFCMDIAPLNGRPGTNNLVNGAKVVLKKCDVSQKFGRPYATGANGAIVYSMTAGAGSLCIDLRNGITTNRNVLQLWSCNEADRTKPFKNQIWTISEH</sequence>